<dbReference type="Pfam" id="PF00176">
    <property type="entry name" value="SNF2-rel_dom"/>
    <property type="match status" value="1"/>
</dbReference>
<dbReference type="SMART" id="SM00487">
    <property type="entry name" value="DEXDc"/>
    <property type="match status" value="1"/>
</dbReference>
<dbReference type="Gene3D" id="3.40.50.300">
    <property type="entry name" value="P-loop containing nucleotide triphosphate hydrolases"/>
    <property type="match status" value="1"/>
</dbReference>
<dbReference type="PANTHER" id="PTHR45766:SF6">
    <property type="entry name" value="SWI_SNF-RELATED MATRIX-ASSOCIATED ACTIN-DEPENDENT REGULATOR OF CHROMATIN SUBFAMILY A-LIKE PROTEIN 1"/>
    <property type="match status" value="1"/>
</dbReference>
<dbReference type="Gene3D" id="3.40.50.10810">
    <property type="entry name" value="Tandem AAA-ATPase domain"/>
    <property type="match status" value="1"/>
</dbReference>
<reference evidence="7 8" key="1">
    <citation type="submission" date="2018-07" db="EMBL/GenBank/DDBJ databases">
        <title>Genomic Encyclopedia of Type Strains, Phase IV (KMG-IV): sequencing the most valuable type-strain genomes for metagenomic binning, comparative biology and taxonomic classification.</title>
        <authorList>
            <person name="Goeker M."/>
        </authorList>
    </citation>
    <scope>NUCLEOTIDE SEQUENCE [LARGE SCALE GENOMIC DNA]</scope>
    <source>
        <strain evidence="7 8">DSM 21410</strain>
    </source>
</reference>
<evidence type="ECO:0000259" key="6">
    <source>
        <dbReference type="PROSITE" id="PS51194"/>
    </source>
</evidence>
<dbReference type="GO" id="GO:0005524">
    <property type="term" value="F:ATP binding"/>
    <property type="evidence" value="ECO:0007669"/>
    <property type="project" value="UniProtKB-KW"/>
</dbReference>
<feature type="domain" description="Helicase C-terminal" evidence="6">
    <location>
        <begin position="478"/>
        <end position="647"/>
    </location>
</feature>
<dbReference type="RefSeq" id="WP_114365818.1">
    <property type="nucleotide sequence ID" value="NZ_BHZF01000001.1"/>
</dbReference>
<evidence type="ECO:0000256" key="4">
    <source>
        <dbReference type="ARBA" id="ARBA00022840"/>
    </source>
</evidence>
<dbReference type="InterPro" id="IPR057342">
    <property type="entry name" value="DEXDc_RapA"/>
</dbReference>
<dbReference type="InterPro" id="IPR027417">
    <property type="entry name" value="P-loop_NTPase"/>
</dbReference>
<dbReference type="PANTHER" id="PTHR45766">
    <property type="entry name" value="DNA ANNEALING HELICASE AND ENDONUCLEASE ZRANB3 FAMILY MEMBER"/>
    <property type="match status" value="1"/>
</dbReference>
<dbReference type="InterPro" id="IPR038718">
    <property type="entry name" value="SNF2-like_sf"/>
</dbReference>
<evidence type="ECO:0000256" key="3">
    <source>
        <dbReference type="ARBA" id="ARBA00022806"/>
    </source>
</evidence>
<dbReference type="SUPFAM" id="SSF52540">
    <property type="entry name" value="P-loop containing nucleoside triphosphate hydrolases"/>
    <property type="match status" value="1"/>
</dbReference>
<evidence type="ECO:0000259" key="5">
    <source>
        <dbReference type="PROSITE" id="PS51192"/>
    </source>
</evidence>
<dbReference type="PROSITE" id="PS51194">
    <property type="entry name" value="HELICASE_CTER"/>
    <property type="match status" value="1"/>
</dbReference>
<keyword evidence="8" id="KW-1185">Reference proteome</keyword>
<keyword evidence="4" id="KW-0067">ATP-binding</keyword>
<evidence type="ECO:0000313" key="7">
    <source>
        <dbReference type="EMBL" id="RCX05488.1"/>
    </source>
</evidence>
<accession>A0A369AAQ8</accession>
<evidence type="ECO:0000256" key="2">
    <source>
        <dbReference type="ARBA" id="ARBA00022801"/>
    </source>
</evidence>
<name>A0A369AAQ8_9FLAO</name>
<comment type="caution">
    <text evidence="7">The sequence shown here is derived from an EMBL/GenBank/DDBJ whole genome shotgun (WGS) entry which is preliminary data.</text>
</comment>
<gene>
    <name evidence="7" type="ORF">DES35_101775</name>
</gene>
<dbReference type="InterPro" id="IPR049730">
    <property type="entry name" value="SNF2/RAD54-like_C"/>
</dbReference>
<evidence type="ECO:0000256" key="1">
    <source>
        <dbReference type="ARBA" id="ARBA00022741"/>
    </source>
</evidence>
<dbReference type="CDD" id="cd18793">
    <property type="entry name" value="SF2_C_SNF"/>
    <property type="match status" value="1"/>
</dbReference>
<dbReference type="AlphaFoldDB" id="A0A369AAQ8"/>
<keyword evidence="2" id="KW-0378">Hydrolase</keyword>
<dbReference type="PROSITE" id="PS51192">
    <property type="entry name" value="HELICASE_ATP_BIND_1"/>
    <property type="match status" value="1"/>
</dbReference>
<protein>
    <submittedName>
        <fullName evidence="7">SNF2 domain-containing protein</fullName>
    </submittedName>
</protein>
<dbReference type="CDD" id="cd18011">
    <property type="entry name" value="DEXDc_RapA"/>
    <property type="match status" value="1"/>
</dbReference>
<dbReference type="SMART" id="SM00490">
    <property type="entry name" value="HELICc"/>
    <property type="match status" value="1"/>
</dbReference>
<keyword evidence="1" id="KW-0547">Nucleotide-binding</keyword>
<dbReference type="InterPro" id="IPR000330">
    <property type="entry name" value="SNF2_N"/>
</dbReference>
<dbReference type="GO" id="GO:0004386">
    <property type="term" value="F:helicase activity"/>
    <property type="evidence" value="ECO:0007669"/>
    <property type="project" value="UniProtKB-KW"/>
</dbReference>
<dbReference type="Pfam" id="PF00271">
    <property type="entry name" value="Helicase_C"/>
    <property type="match status" value="1"/>
</dbReference>
<dbReference type="EMBL" id="QPJS01000001">
    <property type="protein sequence ID" value="RCX05488.1"/>
    <property type="molecule type" value="Genomic_DNA"/>
</dbReference>
<feature type="domain" description="Helicase ATP-binding" evidence="5">
    <location>
        <begin position="115"/>
        <end position="291"/>
    </location>
</feature>
<proteinExistence type="predicted"/>
<dbReference type="Proteomes" id="UP000253517">
    <property type="component" value="Unassembled WGS sequence"/>
</dbReference>
<dbReference type="InterPro" id="IPR001650">
    <property type="entry name" value="Helicase_C-like"/>
</dbReference>
<organism evidence="7 8">
    <name type="scientific">Schleiferia thermophila</name>
    <dbReference type="NCBI Taxonomy" id="884107"/>
    <lineage>
        <taxon>Bacteria</taxon>
        <taxon>Pseudomonadati</taxon>
        <taxon>Bacteroidota</taxon>
        <taxon>Flavobacteriia</taxon>
        <taxon>Flavobacteriales</taxon>
        <taxon>Schleiferiaceae</taxon>
        <taxon>Schleiferia</taxon>
    </lineage>
</organism>
<dbReference type="InterPro" id="IPR014001">
    <property type="entry name" value="Helicase_ATP-bd"/>
</dbReference>
<keyword evidence="3" id="KW-0347">Helicase</keyword>
<dbReference type="GO" id="GO:0016787">
    <property type="term" value="F:hydrolase activity"/>
    <property type="evidence" value="ECO:0007669"/>
    <property type="project" value="UniProtKB-KW"/>
</dbReference>
<evidence type="ECO:0000313" key="8">
    <source>
        <dbReference type="Proteomes" id="UP000253517"/>
    </source>
</evidence>
<sequence length="958" mass="109499">MMATVFDYKPGSLVTFRNRPWVVLPSEDPELMLLKPLGGSDEEITGIYLPLLDMHHELRHYDFDKPSANDLGNFSSAKLLYNAARLTFRNAAGPFRCLGKISFRPRPYQMVPLIMALKQHTTRLLIADDVGVGKTIEALLIAKELYERREINSFAVVCPPHLCDQWQDELKDKFGIEAVIIRSGTASSLERQIKTHENIFRAFPFQVISIDYIKSGNKLQVFVDHCPKLIIVDEVHTCARPAGANDSQQQRYHLLHLIAKKPNQHLVLLTATPHSGKQEEFQSLLGLLNPEFENMDLLHSSQKERKKIAGYFIQRRRGDVQNWLDEETRFPVRISIERDYEISENYAAVFDDILEYAREIVRKNHSNTHSQRYAYWEALALLRGVMSSPAAGISMLTKKAQKKMITDEDDDPHNAPEQADVAESVMDNDFASDDNLPLSALGKKGKVVQDSEAKRLLEYACRLKDLCGIEHDHKAKEALAQIKNFLERGYNPIVFCRYIQTANYLGKIFKNNLTGRNFKNLHIEVVTSELNDELRREKIAEMNKSERRLLIATDCLSEGINLQESFNALLHYDLPWNPNRLEQREGRIDRFGQLAETVEVALLYGNNNPVDGAVLDVLLRKARDIKASLGISVPFPENSTTVMEAVAKAILLKSSILTKQVHRQRSLFEDEDIENEKKRVAIAYDEARQKEEALRSIFAQNTINPREIEADLREVDEAIGDVKAVEQFVVDALRFMGVQVDAIKDGYKLYTTNIPERLRLLLTDSTQIQVSFKSPTPAGFKYIGRNHPFTQHLAQYIINSAFQRDQGCAARAAVLRCAEVNQKTVLFLFRVRNVIAEQATGKYIVAEEMWLWGYVGDVSESHFLDKDTAMHLLMNAKPVQNIEDEEKAYWLKEEMAWVLDEKTFRTITDPVAWQRGRHLVECHTRFKNLVNGNSYTVVEPVLPMDVLGIYIFLPQISE</sequence>